<sequence length="162" mass="17750">MTDSLLSLFDVLAASGVSAAIIGGHAVNIHGYVRSTEDVDVVFVRNEQSERALFGALTSIGAYWIGDEIDPATGIEKTYPVNFDYIRSSALMMLGTDRGFLDIFDHIPGLPHESAADLVEQCITVGGRRFASLAWLRRMKEAAGRPIDLIDLERLPLTDRIN</sequence>
<comment type="caution">
    <text evidence="1">The sequence shown here is derived from an EMBL/GenBank/DDBJ whole genome shotgun (WGS) entry which is preliminary data.</text>
</comment>
<dbReference type="SUPFAM" id="SSF81301">
    <property type="entry name" value="Nucleotidyltransferase"/>
    <property type="match status" value="1"/>
</dbReference>
<dbReference type="EMBL" id="SJPW01000003">
    <property type="protein sequence ID" value="TWU56675.1"/>
    <property type="molecule type" value="Genomic_DNA"/>
</dbReference>
<dbReference type="AlphaFoldDB" id="A0A5C6F614"/>
<reference evidence="1 2" key="1">
    <citation type="submission" date="2019-02" db="EMBL/GenBank/DDBJ databases">
        <title>Deep-cultivation of Planctomycetes and their phenomic and genomic characterization uncovers novel biology.</title>
        <authorList>
            <person name="Wiegand S."/>
            <person name="Jogler M."/>
            <person name="Boedeker C."/>
            <person name="Pinto D."/>
            <person name="Vollmers J."/>
            <person name="Rivas-Marin E."/>
            <person name="Kohn T."/>
            <person name="Peeters S.H."/>
            <person name="Heuer A."/>
            <person name="Rast P."/>
            <person name="Oberbeckmann S."/>
            <person name="Bunk B."/>
            <person name="Jeske O."/>
            <person name="Meyerdierks A."/>
            <person name="Storesund J.E."/>
            <person name="Kallscheuer N."/>
            <person name="Luecker S."/>
            <person name="Lage O.M."/>
            <person name="Pohl T."/>
            <person name="Merkel B.J."/>
            <person name="Hornburger P."/>
            <person name="Mueller R.-W."/>
            <person name="Bruemmer F."/>
            <person name="Labrenz M."/>
            <person name="Spormann A.M."/>
            <person name="Op Den Camp H."/>
            <person name="Overmann J."/>
            <person name="Amann R."/>
            <person name="Jetten M.S.M."/>
            <person name="Mascher T."/>
            <person name="Medema M.H."/>
            <person name="Devos D.P."/>
            <person name="Kaster A.-K."/>
            <person name="Ovreas L."/>
            <person name="Rohde M."/>
            <person name="Galperin M.Y."/>
            <person name="Jogler C."/>
        </authorList>
    </citation>
    <scope>NUCLEOTIDE SEQUENCE [LARGE SCALE GENOMIC DNA]</scope>
    <source>
        <strain evidence="1 2">Poly51</strain>
    </source>
</reference>
<dbReference type="Proteomes" id="UP000318288">
    <property type="component" value="Unassembled WGS sequence"/>
</dbReference>
<dbReference type="RefSeq" id="WP_146457922.1">
    <property type="nucleotide sequence ID" value="NZ_SJPW01000003.1"/>
</dbReference>
<accession>A0A5C6F614</accession>
<gene>
    <name evidence="1" type="ORF">Poly51_25920</name>
</gene>
<evidence type="ECO:0008006" key="3">
    <source>
        <dbReference type="Google" id="ProtNLM"/>
    </source>
</evidence>
<keyword evidence="2" id="KW-1185">Reference proteome</keyword>
<protein>
    <recommendedName>
        <fullName evidence="3">Nucleotidyltransferase family protein</fullName>
    </recommendedName>
</protein>
<proteinExistence type="predicted"/>
<dbReference type="InterPro" id="IPR043519">
    <property type="entry name" value="NT_sf"/>
</dbReference>
<evidence type="ECO:0000313" key="2">
    <source>
        <dbReference type="Proteomes" id="UP000318288"/>
    </source>
</evidence>
<dbReference type="Gene3D" id="3.30.460.40">
    <property type="match status" value="1"/>
</dbReference>
<organism evidence="1 2">
    <name type="scientific">Rubripirellula tenax</name>
    <dbReference type="NCBI Taxonomy" id="2528015"/>
    <lineage>
        <taxon>Bacteria</taxon>
        <taxon>Pseudomonadati</taxon>
        <taxon>Planctomycetota</taxon>
        <taxon>Planctomycetia</taxon>
        <taxon>Pirellulales</taxon>
        <taxon>Pirellulaceae</taxon>
        <taxon>Rubripirellula</taxon>
    </lineage>
</organism>
<dbReference type="OrthoDB" id="5519456at2"/>
<name>A0A5C6F614_9BACT</name>
<evidence type="ECO:0000313" key="1">
    <source>
        <dbReference type="EMBL" id="TWU56675.1"/>
    </source>
</evidence>